<comment type="function">
    <text evidence="7">Functions as a component of the DNA-binding general transcription factor complex TFIID. Binding of TFIID to a promoter (with or without TATA element) is the initial step in pre-initiation complex (PIC) formation. TFIID plays a key role in the regulation of gene expression by RNA polymerase II through different activities such as transcription activator interaction, core promoter recognition and selectivity, TFIIA and TFIIB interaction, chromatin modification (histone acetylation by TAF1), facilitation of DNA opening and initiation of transcription.</text>
</comment>
<feature type="compositionally biased region" description="Pro residues" evidence="9">
    <location>
        <begin position="148"/>
        <end position="160"/>
    </location>
</feature>
<feature type="region of interest" description="Disordered" evidence="9">
    <location>
        <begin position="552"/>
        <end position="584"/>
    </location>
</feature>
<feature type="compositionally biased region" description="Polar residues" evidence="9">
    <location>
        <begin position="87"/>
        <end position="116"/>
    </location>
</feature>
<dbReference type="AlphaFoldDB" id="A0A6G1KRC3"/>
<evidence type="ECO:0000259" key="10">
    <source>
        <dbReference type="Pfam" id="PF05236"/>
    </source>
</evidence>
<dbReference type="GO" id="GO:0005669">
    <property type="term" value="C:transcription factor TFIID complex"/>
    <property type="evidence" value="ECO:0007669"/>
    <property type="project" value="InterPro"/>
</dbReference>
<feature type="region of interest" description="Disordered" evidence="9">
    <location>
        <begin position="423"/>
        <end position="456"/>
    </location>
</feature>
<name>A0A6G1KRC3_9PLEO</name>
<feature type="compositionally biased region" description="Polar residues" evidence="9">
    <location>
        <begin position="55"/>
        <end position="65"/>
    </location>
</feature>
<reference evidence="11" key="1">
    <citation type="journal article" date="2020" name="Stud. Mycol.">
        <title>101 Dothideomycetes genomes: a test case for predicting lifestyles and emergence of pathogens.</title>
        <authorList>
            <person name="Haridas S."/>
            <person name="Albert R."/>
            <person name="Binder M."/>
            <person name="Bloem J."/>
            <person name="Labutti K."/>
            <person name="Salamov A."/>
            <person name="Andreopoulos B."/>
            <person name="Baker S."/>
            <person name="Barry K."/>
            <person name="Bills G."/>
            <person name="Bluhm B."/>
            <person name="Cannon C."/>
            <person name="Castanera R."/>
            <person name="Culley D."/>
            <person name="Daum C."/>
            <person name="Ezra D."/>
            <person name="Gonzalez J."/>
            <person name="Henrissat B."/>
            <person name="Kuo A."/>
            <person name="Liang C."/>
            <person name="Lipzen A."/>
            <person name="Lutzoni F."/>
            <person name="Magnuson J."/>
            <person name="Mondo S."/>
            <person name="Nolan M."/>
            <person name="Ohm R."/>
            <person name="Pangilinan J."/>
            <person name="Park H.-J."/>
            <person name="Ramirez L."/>
            <person name="Alfaro M."/>
            <person name="Sun H."/>
            <person name="Tritt A."/>
            <person name="Yoshinaga Y."/>
            <person name="Zwiers L.-H."/>
            <person name="Turgeon B."/>
            <person name="Goodwin S."/>
            <person name="Spatafora J."/>
            <person name="Crous P."/>
            <person name="Grigoriev I."/>
        </authorList>
    </citation>
    <scope>NUCLEOTIDE SEQUENCE</scope>
    <source>
        <strain evidence="11">CBS 279.74</strain>
    </source>
</reference>
<evidence type="ECO:0000256" key="7">
    <source>
        <dbReference type="ARBA" id="ARBA00025346"/>
    </source>
</evidence>
<feature type="compositionally biased region" description="Low complexity" evidence="9">
    <location>
        <begin position="17"/>
        <end position="46"/>
    </location>
</feature>
<dbReference type="InterPro" id="IPR007900">
    <property type="entry name" value="TAF4_C"/>
</dbReference>
<feature type="region of interest" description="Disordered" evidence="9">
    <location>
        <begin position="633"/>
        <end position="653"/>
    </location>
</feature>
<proteinExistence type="inferred from homology"/>
<keyword evidence="4" id="KW-0805">Transcription regulation</keyword>
<evidence type="ECO:0000256" key="5">
    <source>
        <dbReference type="ARBA" id="ARBA00023163"/>
    </source>
</evidence>
<evidence type="ECO:0000256" key="9">
    <source>
        <dbReference type="SAM" id="MobiDB-lite"/>
    </source>
</evidence>
<keyword evidence="6" id="KW-0539">Nucleus</keyword>
<feature type="compositionally biased region" description="Basic and acidic residues" evidence="9">
    <location>
        <begin position="509"/>
        <end position="520"/>
    </location>
</feature>
<dbReference type="Proteomes" id="UP000799428">
    <property type="component" value="Unassembled WGS sequence"/>
</dbReference>
<feature type="region of interest" description="Disordered" evidence="9">
    <location>
        <begin position="484"/>
        <end position="527"/>
    </location>
</feature>
<evidence type="ECO:0000256" key="3">
    <source>
        <dbReference type="ARBA" id="ARBA00017306"/>
    </source>
</evidence>
<dbReference type="GO" id="GO:0006352">
    <property type="term" value="P:DNA-templated transcription initiation"/>
    <property type="evidence" value="ECO:0007669"/>
    <property type="project" value="InterPro"/>
</dbReference>
<accession>A0A6G1KRC3</accession>
<comment type="subcellular location">
    <subcellularLocation>
        <location evidence="1">Nucleus</location>
    </subcellularLocation>
</comment>
<feature type="compositionally biased region" description="Polar residues" evidence="9">
    <location>
        <begin position="423"/>
        <end position="434"/>
    </location>
</feature>
<gene>
    <name evidence="11" type="ORF">K504DRAFT_457066</name>
</gene>
<feature type="compositionally biased region" description="Basic and acidic residues" evidence="9">
    <location>
        <begin position="633"/>
        <end position="646"/>
    </location>
</feature>
<feature type="compositionally biased region" description="Low complexity" evidence="9">
    <location>
        <begin position="565"/>
        <end position="574"/>
    </location>
</feature>
<dbReference type="EMBL" id="MU005764">
    <property type="protein sequence ID" value="KAF2714877.1"/>
    <property type="molecule type" value="Genomic_DNA"/>
</dbReference>
<evidence type="ECO:0000256" key="4">
    <source>
        <dbReference type="ARBA" id="ARBA00023015"/>
    </source>
</evidence>
<evidence type="ECO:0000256" key="8">
    <source>
        <dbReference type="ARBA" id="ARBA00031747"/>
    </source>
</evidence>
<protein>
    <recommendedName>
        <fullName evidence="3">Transcription initiation factor TFIID subunit 4</fullName>
    </recommendedName>
    <alternativeName>
        <fullName evidence="8">TBP-associated factor 4</fullName>
    </alternativeName>
</protein>
<keyword evidence="5" id="KW-0804">Transcription</keyword>
<feature type="domain" description="Transcription initiation factor TFIID component TAF4 C-terminal" evidence="10">
    <location>
        <begin position="353"/>
        <end position="622"/>
    </location>
</feature>
<feature type="compositionally biased region" description="Polar residues" evidence="9">
    <location>
        <begin position="127"/>
        <end position="144"/>
    </location>
</feature>
<evidence type="ECO:0000313" key="11">
    <source>
        <dbReference type="EMBL" id="KAF2714877.1"/>
    </source>
</evidence>
<feature type="compositionally biased region" description="Pro residues" evidence="9">
    <location>
        <begin position="442"/>
        <end position="453"/>
    </location>
</feature>
<keyword evidence="12" id="KW-1185">Reference proteome</keyword>
<sequence>MAHPQYNAYQQQMNNLPPVNTNQHQQHQNVQSHPQHQQQQQQHPNHGSGAFSPQPYLQSPSSALSPTGGYPANKRQRLSPNPPSPYQSPFSASPYTNQNQNVTSPYASSPPGNSYVSLPPSPAAMQPQHSFHQPQAYQHHNPNDMNARPPPQGSMPPPKVPYSKSQDNPEQLEKANPRDMDVNNISDVLTGSGIDLRAEEDNLLHNFGSRPAYGASFNSQASASTVSPHGSFNQWGQVQSAGAFQGTGPLSQSYSQEQQEAELMRKHDQASRAFAESAQAPLTDPFLFANVLRHRIAKRAYEHNVKVHLEGLFDKIPEYPQNVTRTTLTASNGESISGITADSLLNQNASFVEVISLISLATQERVRSVLEDALAMKEIRQKSSHGTVPHDMADLAISSSKSKSVTVAPLNVSKTAWEVPNSAISPTTQTTSKKPVSAARLPTPPTDAPPTPQPTIEFVDNQVTRVLKRRAMDDYNFEKARVEKRLKRKQSASATPTDMPVISLPLPEKQSKKQRDRDAKAGNTEAVQHAKTNDTVRFALGKKPKFAWMVGGASSGASTPRQVPAAGGSASGSSTPARPQQDEMLNGRKRVFGEKIENSDIGDRLQLRDLVHVLENDGRERKTLTKVLARIKSTEKDERTSDDRRQTMVLPAR</sequence>
<evidence type="ECO:0000313" key="12">
    <source>
        <dbReference type="Proteomes" id="UP000799428"/>
    </source>
</evidence>
<comment type="similarity">
    <text evidence="2">Belongs to the TAF4 family.</text>
</comment>
<organism evidence="11 12">
    <name type="scientific">Pleomassaria siparia CBS 279.74</name>
    <dbReference type="NCBI Taxonomy" id="1314801"/>
    <lineage>
        <taxon>Eukaryota</taxon>
        <taxon>Fungi</taxon>
        <taxon>Dikarya</taxon>
        <taxon>Ascomycota</taxon>
        <taxon>Pezizomycotina</taxon>
        <taxon>Dothideomycetes</taxon>
        <taxon>Pleosporomycetidae</taxon>
        <taxon>Pleosporales</taxon>
        <taxon>Pleomassariaceae</taxon>
        <taxon>Pleomassaria</taxon>
    </lineage>
</organism>
<feature type="region of interest" description="Disordered" evidence="9">
    <location>
        <begin position="1"/>
        <end position="184"/>
    </location>
</feature>
<evidence type="ECO:0000256" key="2">
    <source>
        <dbReference type="ARBA" id="ARBA00006178"/>
    </source>
</evidence>
<dbReference type="OrthoDB" id="21060at2759"/>
<dbReference type="Pfam" id="PF05236">
    <property type="entry name" value="TAF4"/>
    <property type="match status" value="1"/>
</dbReference>
<evidence type="ECO:0000256" key="6">
    <source>
        <dbReference type="ARBA" id="ARBA00023242"/>
    </source>
</evidence>
<feature type="compositionally biased region" description="Basic and acidic residues" evidence="9">
    <location>
        <begin position="171"/>
        <end position="181"/>
    </location>
</feature>
<evidence type="ECO:0000256" key="1">
    <source>
        <dbReference type="ARBA" id="ARBA00004123"/>
    </source>
</evidence>